<proteinExistence type="predicted"/>
<organism evidence="2 3">
    <name type="scientific">Trichonephila clavata</name>
    <name type="common">Joro spider</name>
    <name type="synonym">Nephila clavata</name>
    <dbReference type="NCBI Taxonomy" id="2740835"/>
    <lineage>
        <taxon>Eukaryota</taxon>
        <taxon>Metazoa</taxon>
        <taxon>Ecdysozoa</taxon>
        <taxon>Arthropoda</taxon>
        <taxon>Chelicerata</taxon>
        <taxon>Arachnida</taxon>
        <taxon>Araneae</taxon>
        <taxon>Araneomorphae</taxon>
        <taxon>Entelegynae</taxon>
        <taxon>Araneoidea</taxon>
        <taxon>Nephilidae</taxon>
        <taxon>Trichonephila</taxon>
    </lineage>
</organism>
<accession>A0A8X6L8I5</accession>
<protein>
    <submittedName>
        <fullName evidence="2">Uncharacterized protein</fullName>
    </submittedName>
</protein>
<dbReference type="AlphaFoldDB" id="A0A8X6L8I5"/>
<dbReference type="EMBL" id="BMAO01034854">
    <property type="protein sequence ID" value="GFQ99441.1"/>
    <property type="molecule type" value="Genomic_DNA"/>
</dbReference>
<comment type="caution">
    <text evidence="2">The sequence shown here is derived from an EMBL/GenBank/DDBJ whole genome shotgun (WGS) entry which is preliminary data.</text>
</comment>
<evidence type="ECO:0000256" key="1">
    <source>
        <dbReference type="SAM" id="Phobius"/>
    </source>
</evidence>
<keyword evidence="1" id="KW-0812">Transmembrane</keyword>
<reference evidence="2" key="1">
    <citation type="submission" date="2020-07" db="EMBL/GenBank/DDBJ databases">
        <title>Multicomponent nature underlies the extraordinary mechanical properties of spider dragline silk.</title>
        <authorList>
            <person name="Kono N."/>
            <person name="Nakamura H."/>
            <person name="Mori M."/>
            <person name="Yoshida Y."/>
            <person name="Ohtoshi R."/>
            <person name="Malay A.D."/>
            <person name="Moran D.A.P."/>
            <person name="Tomita M."/>
            <person name="Numata K."/>
            <person name="Arakawa K."/>
        </authorList>
    </citation>
    <scope>NUCLEOTIDE SEQUENCE</scope>
</reference>
<keyword evidence="1" id="KW-1133">Transmembrane helix</keyword>
<sequence length="104" mass="11764">MAHCSDIVGLHTYMVRWHLSGTIPSFVAVLMMASSARKTFHHLAVHFKYRNDTCSDIVGLHTYMVRWNLSGTIPSFVAVLILVSSARKTFHHLAVHIKNNSDMK</sequence>
<feature type="transmembrane region" description="Helical" evidence="1">
    <location>
        <begin position="15"/>
        <end position="33"/>
    </location>
</feature>
<keyword evidence="3" id="KW-1185">Reference proteome</keyword>
<gene>
    <name evidence="2" type="ORF">TNCT_671791</name>
</gene>
<keyword evidence="1" id="KW-0472">Membrane</keyword>
<name>A0A8X6L8I5_TRICU</name>
<dbReference type="Proteomes" id="UP000887116">
    <property type="component" value="Unassembled WGS sequence"/>
</dbReference>
<evidence type="ECO:0000313" key="3">
    <source>
        <dbReference type="Proteomes" id="UP000887116"/>
    </source>
</evidence>
<evidence type="ECO:0000313" key="2">
    <source>
        <dbReference type="EMBL" id="GFQ99441.1"/>
    </source>
</evidence>